<dbReference type="eggNOG" id="KOG0908">
    <property type="taxonomic scope" value="Eukaryota"/>
</dbReference>
<name>C3YTF5_BRAFL</name>
<evidence type="ECO:0000256" key="2">
    <source>
        <dbReference type="ARBA" id="ARBA00023284"/>
    </source>
</evidence>
<dbReference type="InterPro" id="IPR036249">
    <property type="entry name" value="Thioredoxin-like_sf"/>
</dbReference>
<dbReference type="Gene3D" id="3.40.30.10">
    <property type="entry name" value="Glutaredoxin"/>
    <property type="match status" value="1"/>
</dbReference>
<dbReference type="STRING" id="7739.C3YTF5"/>
<dbReference type="EMBL" id="GG666551">
    <property type="protein sequence ID" value="EEN56522.1"/>
    <property type="molecule type" value="Genomic_DNA"/>
</dbReference>
<dbReference type="CDD" id="cd02947">
    <property type="entry name" value="TRX_family"/>
    <property type="match status" value="1"/>
</dbReference>
<protein>
    <recommendedName>
        <fullName evidence="3">Thioredoxin domain-containing protein</fullName>
    </recommendedName>
</protein>
<keyword evidence="1" id="KW-1015">Disulfide bond</keyword>
<dbReference type="PANTHER" id="PTHR46115">
    <property type="entry name" value="THIOREDOXIN-LIKE PROTEIN 1"/>
    <property type="match status" value="1"/>
</dbReference>
<dbReference type="PROSITE" id="PS00194">
    <property type="entry name" value="THIOREDOXIN_1"/>
    <property type="match status" value="1"/>
</dbReference>
<dbReference type="PRINTS" id="PR00421">
    <property type="entry name" value="THIOREDOXIN"/>
</dbReference>
<feature type="non-terminal residue" evidence="4">
    <location>
        <position position="1"/>
    </location>
</feature>
<dbReference type="Pfam" id="PF00085">
    <property type="entry name" value="Thioredoxin"/>
    <property type="match status" value="1"/>
</dbReference>
<keyword evidence="2" id="KW-0676">Redox-active center</keyword>
<dbReference type="InterPro" id="IPR017937">
    <property type="entry name" value="Thioredoxin_CS"/>
</dbReference>
<feature type="domain" description="Thioredoxin" evidence="3">
    <location>
        <begin position="1"/>
        <end position="97"/>
    </location>
</feature>
<reference evidence="4" key="1">
    <citation type="journal article" date="2008" name="Nature">
        <title>The amphioxus genome and the evolution of the chordate karyotype.</title>
        <authorList>
            <consortium name="US DOE Joint Genome Institute (JGI-PGF)"/>
            <person name="Putnam N.H."/>
            <person name="Butts T."/>
            <person name="Ferrier D.E.K."/>
            <person name="Furlong R.F."/>
            <person name="Hellsten U."/>
            <person name="Kawashima T."/>
            <person name="Robinson-Rechavi M."/>
            <person name="Shoguchi E."/>
            <person name="Terry A."/>
            <person name="Yu J.-K."/>
            <person name="Benito-Gutierrez E.L."/>
            <person name="Dubchak I."/>
            <person name="Garcia-Fernandez J."/>
            <person name="Gibson-Brown J.J."/>
            <person name="Grigoriev I.V."/>
            <person name="Horton A.C."/>
            <person name="de Jong P.J."/>
            <person name="Jurka J."/>
            <person name="Kapitonov V.V."/>
            <person name="Kohara Y."/>
            <person name="Kuroki Y."/>
            <person name="Lindquist E."/>
            <person name="Lucas S."/>
            <person name="Osoegawa K."/>
            <person name="Pennacchio L.A."/>
            <person name="Salamov A.A."/>
            <person name="Satou Y."/>
            <person name="Sauka-Spengler T."/>
            <person name="Schmutz J."/>
            <person name="Shin-I T."/>
            <person name="Toyoda A."/>
            <person name="Bronner-Fraser M."/>
            <person name="Fujiyama A."/>
            <person name="Holland L.Z."/>
            <person name="Holland P.W.H."/>
            <person name="Satoh N."/>
            <person name="Rokhsar D.S."/>
        </authorList>
    </citation>
    <scope>NUCLEOTIDE SEQUENCE [LARGE SCALE GENOMIC DNA]</scope>
    <source>
        <strain evidence="4">S238N-H82</strain>
        <tissue evidence="4">Testes</tissue>
    </source>
</reference>
<organism>
    <name type="scientific">Branchiostoma floridae</name>
    <name type="common">Florida lancelet</name>
    <name type="synonym">Amphioxus</name>
    <dbReference type="NCBI Taxonomy" id="7739"/>
    <lineage>
        <taxon>Eukaryota</taxon>
        <taxon>Metazoa</taxon>
        <taxon>Chordata</taxon>
        <taxon>Cephalochordata</taxon>
        <taxon>Leptocardii</taxon>
        <taxon>Amphioxiformes</taxon>
        <taxon>Branchiostomatidae</taxon>
        <taxon>Branchiostoma</taxon>
    </lineage>
</organism>
<dbReference type="AlphaFoldDB" id="C3YTF5"/>
<dbReference type="SUPFAM" id="SSF52833">
    <property type="entry name" value="Thioredoxin-like"/>
    <property type="match status" value="1"/>
</dbReference>
<sequence>FQKVLQDAGDKLAVVFFTAEWCGPCKTIGLAFEMHSQKPENADVIFRKVDVDDASDISEFCGIAAMPTFVFFKQVNEIDRFQGKNENTLEEKISKHR</sequence>
<proteinExistence type="predicted"/>
<dbReference type="PROSITE" id="PS51352">
    <property type="entry name" value="THIOREDOXIN_2"/>
    <property type="match status" value="1"/>
</dbReference>
<evidence type="ECO:0000259" key="3">
    <source>
        <dbReference type="PROSITE" id="PS51352"/>
    </source>
</evidence>
<accession>C3YTF5</accession>
<evidence type="ECO:0000256" key="1">
    <source>
        <dbReference type="ARBA" id="ARBA00023157"/>
    </source>
</evidence>
<gene>
    <name evidence="4" type="ORF">BRAFLDRAFT_205179</name>
</gene>
<dbReference type="InParanoid" id="C3YTF5"/>
<evidence type="ECO:0000313" key="4">
    <source>
        <dbReference type="EMBL" id="EEN56522.1"/>
    </source>
</evidence>
<dbReference type="InterPro" id="IPR013766">
    <property type="entry name" value="Thioredoxin_domain"/>
</dbReference>